<evidence type="ECO:0000313" key="1">
    <source>
        <dbReference type="EMBL" id="EKC81628.1"/>
    </source>
</evidence>
<comment type="caution">
    <text evidence="1">The sequence shown here is derived from an EMBL/GenBank/DDBJ whole genome shotgun (WGS) entry which is preliminary data.</text>
</comment>
<organism evidence="1">
    <name type="scientific">human gut metagenome</name>
    <dbReference type="NCBI Taxonomy" id="408170"/>
    <lineage>
        <taxon>unclassified sequences</taxon>
        <taxon>metagenomes</taxon>
        <taxon>organismal metagenomes</taxon>
    </lineage>
</organism>
<dbReference type="PROSITE" id="PS51257">
    <property type="entry name" value="PROKAR_LIPOPROTEIN"/>
    <property type="match status" value="1"/>
</dbReference>
<sequence>MKKILSILLAAALIVCTFAACGNKKTDTSSDLAYVKDKGTLVIGITLFAPMDYYEEGNTTDLKGFEADFARAVCEKLGVTPTFQVIS</sequence>
<dbReference type="SUPFAM" id="SSF53850">
    <property type="entry name" value="Periplasmic binding protein-like II"/>
    <property type="match status" value="1"/>
</dbReference>
<gene>
    <name evidence="1" type="ORF">LEA_00148</name>
</gene>
<dbReference type="AlphaFoldDB" id="K1UHJ7"/>
<reference evidence="1" key="1">
    <citation type="journal article" date="2013" name="Environ. Microbiol.">
        <title>Microbiota from the distal guts of lean and obese adolescents exhibit partial functional redundancy besides clear differences in community structure.</title>
        <authorList>
            <person name="Ferrer M."/>
            <person name="Ruiz A."/>
            <person name="Lanza F."/>
            <person name="Haange S.B."/>
            <person name="Oberbach A."/>
            <person name="Till H."/>
            <person name="Bargiela R."/>
            <person name="Campoy C."/>
            <person name="Segura M.T."/>
            <person name="Richter M."/>
            <person name="von Bergen M."/>
            <person name="Seifert J."/>
            <person name="Suarez A."/>
        </authorList>
    </citation>
    <scope>NUCLEOTIDE SEQUENCE</scope>
</reference>
<proteinExistence type="predicted"/>
<accession>K1UHJ7</accession>
<feature type="non-terminal residue" evidence="1">
    <location>
        <position position="87"/>
    </location>
</feature>
<dbReference type="EMBL" id="AJWY01000108">
    <property type="protein sequence ID" value="EKC81628.1"/>
    <property type="molecule type" value="Genomic_DNA"/>
</dbReference>
<protein>
    <submittedName>
        <fullName evidence="1">Amino acid ABC transporter substrate-binding protein, PAAT family</fullName>
    </submittedName>
</protein>
<dbReference type="Gene3D" id="3.40.190.10">
    <property type="entry name" value="Periplasmic binding protein-like II"/>
    <property type="match status" value="1"/>
</dbReference>
<name>K1UHJ7_9ZZZZ</name>